<dbReference type="PROSITE" id="PS00237">
    <property type="entry name" value="G_PROTEIN_RECEP_F1_1"/>
    <property type="match status" value="1"/>
</dbReference>
<keyword evidence="13" id="KW-1185">Reference proteome</keyword>
<evidence type="ECO:0000259" key="12">
    <source>
        <dbReference type="PROSITE" id="PS50262"/>
    </source>
</evidence>
<keyword evidence="3 10" id="KW-0812">Transmembrane</keyword>
<dbReference type="GO" id="GO:0035025">
    <property type="term" value="P:positive regulation of Rho protein signal transduction"/>
    <property type="evidence" value="ECO:0007669"/>
    <property type="project" value="TreeGrafter"/>
</dbReference>
<evidence type="ECO:0000256" key="5">
    <source>
        <dbReference type="ARBA" id="ARBA00023040"/>
    </source>
</evidence>
<name>A0A8U0P793_SALNM</name>
<feature type="transmembrane region" description="Helical" evidence="11">
    <location>
        <begin position="277"/>
        <end position="300"/>
    </location>
</feature>
<accession>A0A8U0P793</accession>
<evidence type="ECO:0000256" key="6">
    <source>
        <dbReference type="ARBA" id="ARBA00023136"/>
    </source>
</evidence>
<dbReference type="GO" id="GO:0007200">
    <property type="term" value="P:phospholipase C-activating G protein-coupled receptor signaling pathway"/>
    <property type="evidence" value="ECO:0007669"/>
    <property type="project" value="TreeGrafter"/>
</dbReference>
<dbReference type="KEGG" id="snh:120019861"/>
<evidence type="ECO:0000256" key="11">
    <source>
        <dbReference type="SAM" id="Phobius"/>
    </source>
</evidence>
<dbReference type="Gene3D" id="1.20.1070.10">
    <property type="entry name" value="Rhodopsin 7-helix transmembrane proteins"/>
    <property type="match status" value="1"/>
</dbReference>
<keyword evidence="2" id="KW-1003">Cell membrane</keyword>
<sequence>MKTNCSFTEVDRLMKSLELAIYVPIFVCGLVLNILALVVFCFLLRKWTESTIYMTNLALLDLLLLLLLPFKMHATIHHWEAHHRFLCSFLESLYFVGMYGSIYTIACIAMDRWVAICHPFRAKQLRSRRAALGICILVWVVVLGGTSPIYSFRTAGNGSFHCFHGFSEKGWRPDVISCLLGFGFVGPALVLVVCSAQSIRTLRQSDKESHKNRACVRIIYSSLCAFLVPFTPSHLGILLQFLVSNFVRCCEDRNTSISSKVRQDVIQDCMAKTNISLFLQVAMSLANITCCLDALCYYFITREVRTSKQTFTIRRSRSSSQRRATTSTSEL</sequence>
<evidence type="ECO:0000256" key="2">
    <source>
        <dbReference type="ARBA" id="ARBA00022475"/>
    </source>
</evidence>
<protein>
    <submittedName>
        <fullName evidence="14">G-protein coupled receptor 55-like</fullName>
    </submittedName>
</protein>
<feature type="transmembrane region" description="Helical" evidence="11">
    <location>
        <begin position="214"/>
        <end position="232"/>
    </location>
</feature>
<dbReference type="Pfam" id="PF00001">
    <property type="entry name" value="7tm_1"/>
    <property type="match status" value="1"/>
</dbReference>
<feature type="domain" description="G-protein coupled receptors family 1 profile" evidence="12">
    <location>
        <begin position="32"/>
        <end position="297"/>
    </location>
</feature>
<dbReference type="FunFam" id="1.20.1070.10:FF:000142">
    <property type="entry name" value="G protein-coupled receptor 55"/>
    <property type="match status" value="1"/>
</dbReference>
<evidence type="ECO:0000256" key="7">
    <source>
        <dbReference type="ARBA" id="ARBA00023170"/>
    </source>
</evidence>
<feature type="transmembrane region" description="Helical" evidence="11">
    <location>
        <begin position="51"/>
        <end position="72"/>
    </location>
</feature>
<comment type="subcellular location">
    <subcellularLocation>
        <location evidence="1">Cell membrane</location>
        <topology evidence="1">Multi-pass membrane protein</topology>
    </subcellularLocation>
</comment>
<dbReference type="GeneID" id="120019861"/>
<keyword evidence="9 10" id="KW-0807">Transducer</keyword>
<comment type="similarity">
    <text evidence="10">Belongs to the G-protein coupled receptor 1 family.</text>
</comment>
<dbReference type="Proteomes" id="UP000808372">
    <property type="component" value="Chromosome 25"/>
</dbReference>
<dbReference type="RefSeq" id="XP_038819202.1">
    <property type="nucleotide sequence ID" value="XM_038963274.1"/>
</dbReference>
<evidence type="ECO:0000313" key="13">
    <source>
        <dbReference type="Proteomes" id="UP000808372"/>
    </source>
</evidence>
<dbReference type="GO" id="GO:0005886">
    <property type="term" value="C:plasma membrane"/>
    <property type="evidence" value="ECO:0007669"/>
    <property type="project" value="UniProtKB-SubCell"/>
</dbReference>
<dbReference type="GO" id="GO:0004930">
    <property type="term" value="F:G protein-coupled receptor activity"/>
    <property type="evidence" value="ECO:0007669"/>
    <property type="project" value="UniProtKB-KW"/>
</dbReference>
<evidence type="ECO:0000313" key="14">
    <source>
        <dbReference type="RefSeq" id="XP_038819202.1"/>
    </source>
</evidence>
<organism evidence="13 14">
    <name type="scientific">Salvelinus namaycush</name>
    <name type="common">Lake trout</name>
    <name type="synonym">Salmo namaycush</name>
    <dbReference type="NCBI Taxonomy" id="8040"/>
    <lineage>
        <taxon>Eukaryota</taxon>
        <taxon>Metazoa</taxon>
        <taxon>Chordata</taxon>
        <taxon>Craniata</taxon>
        <taxon>Vertebrata</taxon>
        <taxon>Euteleostomi</taxon>
        <taxon>Actinopterygii</taxon>
        <taxon>Neopterygii</taxon>
        <taxon>Teleostei</taxon>
        <taxon>Protacanthopterygii</taxon>
        <taxon>Salmoniformes</taxon>
        <taxon>Salmonidae</taxon>
        <taxon>Salmoninae</taxon>
        <taxon>Salvelinus</taxon>
    </lineage>
</organism>
<dbReference type="PROSITE" id="PS50262">
    <property type="entry name" value="G_PROTEIN_RECEP_F1_2"/>
    <property type="match status" value="1"/>
</dbReference>
<keyword evidence="7 10" id="KW-0675">Receptor</keyword>
<evidence type="ECO:0000256" key="9">
    <source>
        <dbReference type="ARBA" id="ARBA00023224"/>
    </source>
</evidence>
<dbReference type="AlphaFoldDB" id="A0A8U0P793"/>
<evidence type="ECO:0000256" key="4">
    <source>
        <dbReference type="ARBA" id="ARBA00022989"/>
    </source>
</evidence>
<dbReference type="SUPFAM" id="SSF81321">
    <property type="entry name" value="Family A G protein-coupled receptor-like"/>
    <property type="match status" value="1"/>
</dbReference>
<gene>
    <name evidence="14" type="primary">LOC120019861</name>
</gene>
<dbReference type="InterPro" id="IPR000276">
    <property type="entry name" value="GPCR_Rhodpsn"/>
</dbReference>
<dbReference type="PRINTS" id="PR00237">
    <property type="entry name" value="GPCRRHODOPSN"/>
</dbReference>
<keyword evidence="5 10" id="KW-0297">G-protein coupled receptor</keyword>
<dbReference type="PANTHER" id="PTHR24232">
    <property type="entry name" value="G-PROTEIN COUPLED RECEPTOR"/>
    <property type="match status" value="1"/>
</dbReference>
<feature type="transmembrane region" description="Helical" evidence="11">
    <location>
        <begin position="171"/>
        <end position="193"/>
    </location>
</feature>
<reference evidence="14" key="1">
    <citation type="submission" date="2025-08" db="UniProtKB">
        <authorList>
            <consortium name="RefSeq"/>
        </authorList>
    </citation>
    <scope>IDENTIFICATION</scope>
    <source>
        <tissue evidence="14">White muscle</tissue>
    </source>
</reference>
<keyword evidence="6 11" id="KW-0472">Membrane</keyword>
<keyword evidence="8" id="KW-0325">Glycoprotein</keyword>
<dbReference type="PANTHER" id="PTHR24232:SF56">
    <property type="entry name" value="G-PROTEIN COUPLED RECEPTOR 55"/>
    <property type="match status" value="1"/>
</dbReference>
<evidence type="ECO:0000256" key="10">
    <source>
        <dbReference type="RuleBase" id="RU000688"/>
    </source>
</evidence>
<proteinExistence type="inferred from homology"/>
<dbReference type="InterPro" id="IPR017452">
    <property type="entry name" value="GPCR_Rhodpsn_7TM"/>
</dbReference>
<feature type="transmembrane region" description="Helical" evidence="11">
    <location>
        <begin position="92"/>
        <end position="110"/>
    </location>
</feature>
<keyword evidence="4 11" id="KW-1133">Transmembrane helix</keyword>
<evidence type="ECO:0000256" key="3">
    <source>
        <dbReference type="ARBA" id="ARBA00022692"/>
    </source>
</evidence>
<evidence type="ECO:0000256" key="8">
    <source>
        <dbReference type="ARBA" id="ARBA00023180"/>
    </source>
</evidence>
<feature type="transmembrane region" description="Helical" evidence="11">
    <location>
        <begin position="130"/>
        <end position="151"/>
    </location>
</feature>
<feature type="transmembrane region" description="Helical" evidence="11">
    <location>
        <begin position="20"/>
        <end position="44"/>
    </location>
</feature>
<evidence type="ECO:0000256" key="1">
    <source>
        <dbReference type="ARBA" id="ARBA00004651"/>
    </source>
</evidence>